<proteinExistence type="predicted"/>
<evidence type="ECO:0000313" key="1">
    <source>
        <dbReference type="EMBL" id="CAK9317202.1"/>
    </source>
</evidence>
<protein>
    <submittedName>
        <fullName evidence="1">Uncharacterized protein</fullName>
    </submittedName>
</protein>
<reference evidence="1 2" key="1">
    <citation type="submission" date="2024-03" db="EMBL/GenBank/DDBJ databases">
        <authorList>
            <person name="Gkanogiannis A."/>
            <person name="Becerra Lopez-Lavalle L."/>
        </authorList>
    </citation>
    <scope>NUCLEOTIDE SEQUENCE [LARGE SCALE GENOMIC DNA]</scope>
</reference>
<name>A0ABP0YB25_9ROSI</name>
<dbReference type="EMBL" id="OZ021737">
    <property type="protein sequence ID" value="CAK9317202.1"/>
    <property type="molecule type" value="Genomic_DNA"/>
</dbReference>
<gene>
    <name evidence="1" type="ORF">CITCOLO1_LOCUS9101</name>
</gene>
<sequence>MAIGEYGIDIVSSSISAGGRFCREWGRDRPELLKFEKAGGDGLLYRTLGVIADYYWLEFGVQLALWNDFCHQEALTPCPTTLAANHMGSSTSVTMAILA</sequence>
<organism evidence="1 2">
    <name type="scientific">Citrullus colocynthis</name>
    <name type="common">colocynth</name>
    <dbReference type="NCBI Taxonomy" id="252529"/>
    <lineage>
        <taxon>Eukaryota</taxon>
        <taxon>Viridiplantae</taxon>
        <taxon>Streptophyta</taxon>
        <taxon>Embryophyta</taxon>
        <taxon>Tracheophyta</taxon>
        <taxon>Spermatophyta</taxon>
        <taxon>Magnoliopsida</taxon>
        <taxon>eudicotyledons</taxon>
        <taxon>Gunneridae</taxon>
        <taxon>Pentapetalae</taxon>
        <taxon>rosids</taxon>
        <taxon>fabids</taxon>
        <taxon>Cucurbitales</taxon>
        <taxon>Cucurbitaceae</taxon>
        <taxon>Benincaseae</taxon>
        <taxon>Citrullus</taxon>
    </lineage>
</organism>
<accession>A0ABP0YB25</accession>
<keyword evidence="2" id="KW-1185">Reference proteome</keyword>
<dbReference type="Proteomes" id="UP001642487">
    <property type="component" value="Chromosome 3"/>
</dbReference>
<evidence type="ECO:0000313" key="2">
    <source>
        <dbReference type="Proteomes" id="UP001642487"/>
    </source>
</evidence>